<proteinExistence type="predicted"/>
<evidence type="ECO:0000313" key="2">
    <source>
        <dbReference type="EMBL" id="TNN32477.1"/>
    </source>
</evidence>
<feature type="region of interest" description="Disordered" evidence="1">
    <location>
        <begin position="14"/>
        <end position="87"/>
    </location>
</feature>
<gene>
    <name evidence="2" type="ORF">EYF80_057363</name>
</gene>
<accession>A0A4Z2EU73</accession>
<name>A0A4Z2EU73_9TELE</name>
<protein>
    <submittedName>
        <fullName evidence="2">Uncharacterized protein</fullName>
    </submittedName>
</protein>
<sequence length="106" mass="11327">MYQHINVVAKIAQSGRISHRREGSAALRDAPRDACLRGKDTPRRDDIRVLSSASRSSLVPRVELPGLQRCPTPGTGDRAPGSGASCAASLSSRDVCRARGSRATSW</sequence>
<feature type="compositionally biased region" description="Low complexity" evidence="1">
    <location>
        <begin position="49"/>
        <end position="62"/>
    </location>
</feature>
<feature type="compositionally biased region" description="Basic and acidic residues" evidence="1">
    <location>
        <begin position="29"/>
        <end position="48"/>
    </location>
</feature>
<keyword evidence="3" id="KW-1185">Reference proteome</keyword>
<dbReference type="EMBL" id="SRLO01002676">
    <property type="protein sequence ID" value="TNN32477.1"/>
    <property type="molecule type" value="Genomic_DNA"/>
</dbReference>
<evidence type="ECO:0000256" key="1">
    <source>
        <dbReference type="SAM" id="MobiDB-lite"/>
    </source>
</evidence>
<reference evidence="2 3" key="1">
    <citation type="submission" date="2019-03" db="EMBL/GenBank/DDBJ databases">
        <title>First draft genome of Liparis tanakae, snailfish: a comprehensive survey of snailfish specific genes.</title>
        <authorList>
            <person name="Kim W."/>
            <person name="Song I."/>
            <person name="Jeong J.-H."/>
            <person name="Kim D."/>
            <person name="Kim S."/>
            <person name="Ryu S."/>
            <person name="Song J.Y."/>
            <person name="Lee S.K."/>
        </authorList>
    </citation>
    <scope>NUCLEOTIDE SEQUENCE [LARGE SCALE GENOMIC DNA]</scope>
    <source>
        <tissue evidence="2">Muscle</tissue>
    </source>
</reference>
<dbReference type="Proteomes" id="UP000314294">
    <property type="component" value="Unassembled WGS sequence"/>
</dbReference>
<evidence type="ECO:0000313" key="3">
    <source>
        <dbReference type="Proteomes" id="UP000314294"/>
    </source>
</evidence>
<organism evidence="2 3">
    <name type="scientific">Liparis tanakae</name>
    <name type="common">Tanaka's snailfish</name>
    <dbReference type="NCBI Taxonomy" id="230148"/>
    <lineage>
        <taxon>Eukaryota</taxon>
        <taxon>Metazoa</taxon>
        <taxon>Chordata</taxon>
        <taxon>Craniata</taxon>
        <taxon>Vertebrata</taxon>
        <taxon>Euteleostomi</taxon>
        <taxon>Actinopterygii</taxon>
        <taxon>Neopterygii</taxon>
        <taxon>Teleostei</taxon>
        <taxon>Neoteleostei</taxon>
        <taxon>Acanthomorphata</taxon>
        <taxon>Eupercaria</taxon>
        <taxon>Perciformes</taxon>
        <taxon>Cottioidei</taxon>
        <taxon>Cottales</taxon>
        <taxon>Liparidae</taxon>
        <taxon>Liparis</taxon>
    </lineage>
</organism>
<dbReference type="AlphaFoldDB" id="A0A4Z2EU73"/>
<comment type="caution">
    <text evidence="2">The sequence shown here is derived from an EMBL/GenBank/DDBJ whole genome shotgun (WGS) entry which is preliminary data.</text>
</comment>